<evidence type="ECO:0000256" key="1">
    <source>
        <dbReference type="SAM" id="SignalP"/>
    </source>
</evidence>
<evidence type="ECO:0000313" key="3">
    <source>
        <dbReference type="Proteomes" id="UP000302163"/>
    </source>
</evidence>
<evidence type="ECO:0000313" key="2">
    <source>
        <dbReference type="EMBL" id="QCT18349.1"/>
    </source>
</evidence>
<dbReference type="RefSeq" id="WP_138093604.1">
    <property type="nucleotide sequence ID" value="NZ_CP040428.1"/>
</dbReference>
<sequence length="625" mass="68559">MKLFPALTLGALWVSGALAAPLPWYPIHYEDIPVPQGVAPWLPTFSDDGATVWFQNQYDGNIWRIALNDKTPHCVTCDFSDRPQSLESGFSYALADNRRLFIATRELSPIGGSDDQTAFDGWMLECQPSLTRCDSHQFIPVEMAGDREGMPENVRLLMRRTWHLAPDGVHLGWTDIRSDGSAMLVGALERQADRYRVKDIRVINPPGPDSAVDRAEYASQLWELKSFVDGGRSALVVAELNSNIDPWKVDLATGKATRMTAYGDWDEDGAISPDGGMEVVYSWRTRQRLEVTSAIPQLRNFIALPLMTNIFVSWISTWPGFQCDLSPWLLPGDGDNGGKLVGQPLRVYSDSETAGNNLAALPFWSPDSTRILLQGRLREPVPDDYSEAVKTKGLVPPRVMMVRLDRDATQPQPAVSTAIGDWAPPVSEWRGAMANDRTETLAGRASGSVVVTWRGDLISGGVDATFNDFSDDGKTFVNGTVTSQMTQRPTAENLPQIHIDIRVSGENQGSMKADIVKQLDNSLQGDWQSTYNGVARSGLPVVGPCYSRLPQKTPLQATRATEGQQTLVTVQADIHGDVRPVQNARVTAKGQTVKTDAQGRARLSDVQGTINVNAGETFQPVTLTP</sequence>
<dbReference type="OrthoDB" id="9812921at2"/>
<name>A0A4P8YD01_9ENTR</name>
<proteinExistence type="predicted"/>
<dbReference type="SUPFAM" id="SSF82171">
    <property type="entry name" value="DPP6 N-terminal domain-like"/>
    <property type="match status" value="1"/>
</dbReference>
<feature type="chain" id="PRO_5020460133" evidence="1">
    <location>
        <begin position="20"/>
        <end position="625"/>
    </location>
</feature>
<dbReference type="AlphaFoldDB" id="A0A4P8YD01"/>
<protein>
    <submittedName>
        <fullName evidence="2">Uncharacterized protein</fullName>
    </submittedName>
</protein>
<feature type="signal peptide" evidence="1">
    <location>
        <begin position="1"/>
        <end position="19"/>
    </location>
</feature>
<dbReference type="Proteomes" id="UP000302163">
    <property type="component" value="Chromosome"/>
</dbReference>
<dbReference type="EMBL" id="CP040428">
    <property type="protein sequence ID" value="QCT18349.1"/>
    <property type="molecule type" value="Genomic_DNA"/>
</dbReference>
<dbReference type="KEGG" id="izh:FEM41_01160"/>
<keyword evidence="1" id="KW-0732">Signal</keyword>
<keyword evidence="3" id="KW-1185">Reference proteome</keyword>
<accession>A0A4P8YD01</accession>
<organism evidence="2 3">
    <name type="scientific">Jejubacter calystegiae</name>
    <dbReference type="NCBI Taxonomy" id="2579935"/>
    <lineage>
        <taxon>Bacteria</taxon>
        <taxon>Pseudomonadati</taxon>
        <taxon>Pseudomonadota</taxon>
        <taxon>Gammaproteobacteria</taxon>
        <taxon>Enterobacterales</taxon>
        <taxon>Enterobacteriaceae</taxon>
        <taxon>Jejubacter</taxon>
    </lineage>
</organism>
<reference evidence="2 3" key="1">
    <citation type="submission" date="2019-05" db="EMBL/GenBank/DDBJ databases">
        <title>Complete genome sequence of Izhakiella calystegiae KSNA2, an endophyte isolated from beach morning glory (Calystegia soldanella).</title>
        <authorList>
            <person name="Jiang L."/>
            <person name="Jeong J.C."/>
            <person name="Kim C.Y."/>
            <person name="Kim D.H."/>
            <person name="Kim S.W."/>
            <person name="Lee j."/>
        </authorList>
    </citation>
    <scope>NUCLEOTIDE SEQUENCE [LARGE SCALE GENOMIC DNA]</scope>
    <source>
        <strain evidence="2 3">KSNA2</strain>
    </source>
</reference>
<gene>
    <name evidence="2" type="ORF">FEM41_01160</name>
</gene>